<comment type="caution">
    <text evidence="3">The sequence shown here is derived from an EMBL/GenBank/DDBJ whole genome shotgun (WGS) entry which is preliminary data.</text>
</comment>
<dbReference type="Pfam" id="PF20636">
    <property type="entry name" value="SMN_G2-BD"/>
    <property type="match status" value="1"/>
</dbReference>
<reference evidence="3 4" key="1">
    <citation type="submission" date="2024-02" db="EMBL/GenBank/DDBJ databases">
        <authorList>
            <person name="Vignale AGUSTIN F."/>
            <person name="Sosa J E."/>
            <person name="Modenutti C."/>
        </authorList>
    </citation>
    <scope>NUCLEOTIDE SEQUENCE [LARGE SCALE GENOMIC DNA]</scope>
</reference>
<dbReference type="PANTHER" id="PTHR39267">
    <property type="entry name" value="SURVIVAL MOTOR NEURON-LIKE PROTEIN 1"/>
    <property type="match status" value="1"/>
</dbReference>
<proteinExistence type="predicted"/>
<dbReference type="PANTHER" id="PTHR39267:SF1">
    <property type="entry name" value="SURVIVAL MOTOR NEURON PROTEIN"/>
    <property type="match status" value="1"/>
</dbReference>
<feature type="domain" description="Survival Motor Neuron Gemin2-binding" evidence="2">
    <location>
        <begin position="1"/>
        <end position="29"/>
    </location>
</feature>
<dbReference type="AlphaFoldDB" id="A0ABC8TVD2"/>
<dbReference type="InterPro" id="IPR049481">
    <property type="entry name" value="SMN_G2-BD"/>
</dbReference>
<feature type="region of interest" description="Disordered" evidence="1">
    <location>
        <begin position="63"/>
        <end position="86"/>
    </location>
</feature>
<sequence length="321" mass="34888">MGKEGDLWDDSALINAFDHAFSNFKKMHSQGGHDSSVEGGKVIICTEENLSAAVDESHEAKRHMEEGDNSNVASNITTEIGDNNNLSPIKDDHCVESFAPEPHMVSLNGQHVQDVLKGYSDTQSADNYNQLVYRYYELEEQRQKVLQQLSQFGNWDYQGSGSGVHWSNSSTFQEHQVSAAHASYPPLVCSCFSYGCQSLVAPCTSLPACTLCRPCVDKTCIAASAVDCNGTSFSLEGGDFVTTATRTAERALSSLKTKASGSSDVNKNEEKEEEGEANVGHLAQSTSTETDLATVLNAWYLAGFHTGKYLSEQPFATKRLG</sequence>
<evidence type="ECO:0000313" key="4">
    <source>
        <dbReference type="Proteomes" id="UP001642360"/>
    </source>
</evidence>
<gene>
    <name evidence="3" type="ORF">ILEXP_LOCUS43171</name>
</gene>
<evidence type="ECO:0000256" key="1">
    <source>
        <dbReference type="SAM" id="MobiDB-lite"/>
    </source>
</evidence>
<dbReference type="Proteomes" id="UP001642360">
    <property type="component" value="Unassembled WGS sequence"/>
</dbReference>
<protein>
    <recommendedName>
        <fullName evidence="2">Survival Motor Neuron Gemin2-binding domain-containing protein</fullName>
    </recommendedName>
</protein>
<feature type="compositionally biased region" description="Polar residues" evidence="1">
    <location>
        <begin position="69"/>
        <end position="86"/>
    </location>
</feature>
<organism evidence="3 4">
    <name type="scientific">Ilex paraguariensis</name>
    <name type="common">yerba mate</name>
    <dbReference type="NCBI Taxonomy" id="185542"/>
    <lineage>
        <taxon>Eukaryota</taxon>
        <taxon>Viridiplantae</taxon>
        <taxon>Streptophyta</taxon>
        <taxon>Embryophyta</taxon>
        <taxon>Tracheophyta</taxon>
        <taxon>Spermatophyta</taxon>
        <taxon>Magnoliopsida</taxon>
        <taxon>eudicotyledons</taxon>
        <taxon>Gunneridae</taxon>
        <taxon>Pentapetalae</taxon>
        <taxon>asterids</taxon>
        <taxon>campanulids</taxon>
        <taxon>Aquifoliales</taxon>
        <taxon>Aquifoliaceae</taxon>
        <taxon>Ilex</taxon>
    </lineage>
</organism>
<accession>A0ABC8TVD2</accession>
<feature type="region of interest" description="Disordered" evidence="1">
    <location>
        <begin position="255"/>
        <end position="284"/>
    </location>
</feature>
<dbReference type="EMBL" id="CAUOFW020006168">
    <property type="protein sequence ID" value="CAK9173446.1"/>
    <property type="molecule type" value="Genomic_DNA"/>
</dbReference>
<dbReference type="CDD" id="cd22851">
    <property type="entry name" value="SMN_N"/>
    <property type="match status" value="1"/>
</dbReference>
<feature type="compositionally biased region" description="Polar residues" evidence="1">
    <location>
        <begin position="255"/>
        <end position="265"/>
    </location>
</feature>
<dbReference type="InterPro" id="IPR040424">
    <property type="entry name" value="Smn1"/>
</dbReference>
<keyword evidence="4" id="KW-1185">Reference proteome</keyword>
<evidence type="ECO:0000259" key="2">
    <source>
        <dbReference type="Pfam" id="PF20636"/>
    </source>
</evidence>
<evidence type="ECO:0000313" key="3">
    <source>
        <dbReference type="EMBL" id="CAK9173446.1"/>
    </source>
</evidence>
<name>A0ABC8TVD2_9AQUA</name>